<dbReference type="GO" id="GO:0017148">
    <property type="term" value="P:negative regulation of translation"/>
    <property type="evidence" value="ECO:0007669"/>
    <property type="project" value="UniProtKB-UniRule"/>
</dbReference>
<comment type="similarity">
    <text evidence="1 2">Belongs to the Iojap/RsfS family.</text>
</comment>
<organism evidence="3 4">
    <name type="scientific">Megasphaera paucivorans</name>
    <dbReference type="NCBI Taxonomy" id="349095"/>
    <lineage>
        <taxon>Bacteria</taxon>
        <taxon>Bacillati</taxon>
        <taxon>Bacillota</taxon>
        <taxon>Negativicutes</taxon>
        <taxon>Veillonellales</taxon>
        <taxon>Veillonellaceae</taxon>
        <taxon>Megasphaera</taxon>
    </lineage>
</organism>
<gene>
    <name evidence="2" type="primary">rsfS</name>
    <name evidence="3" type="ORF">SAMN05660299_02093</name>
</gene>
<dbReference type="GO" id="GO:0042256">
    <property type="term" value="P:cytosolic ribosome assembly"/>
    <property type="evidence" value="ECO:0007669"/>
    <property type="project" value="UniProtKB-UniRule"/>
</dbReference>
<dbReference type="PANTHER" id="PTHR21043:SF0">
    <property type="entry name" value="MITOCHONDRIAL ASSEMBLY OF RIBOSOMAL LARGE SUBUNIT PROTEIN 1"/>
    <property type="match status" value="1"/>
</dbReference>
<keyword evidence="2" id="KW-0963">Cytoplasm</keyword>
<evidence type="ECO:0000256" key="2">
    <source>
        <dbReference type="HAMAP-Rule" id="MF_01477"/>
    </source>
</evidence>
<evidence type="ECO:0000313" key="3">
    <source>
        <dbReference type="EMBL" id="SDN09107.1"/>
    </source>
</evidence>
<dbReference type="AlphaFoldDB" id="A0A1G9YJ31"/>
<name>A0A1G9YJ31_9FIRM</name>
<dbReference type="InterPro" id="IPR004394">
    <property type="entry name" value="Iojap/RsfS/C7orf30"/>
</dbReference>
<keyword evidence="4" id="KW-1185">Reference proteome</keyword>
<dbReference type="HAMAP" id="MF_01477">
    <property type="entry name" value="Iojap_RsfS"/>
    <property type="match status" value="1"/>
</dbReference>
<comment type="subcellular location">
    <subcellularLocation>
        <location evidence="2">Cytoplasm</location>
    </subcellularLocation>
</comment>
<reference evidence="3 4" key="1">
    <citation type="submission" date="2016-10" db="EMBL/GenBank/DDBJ databases">
        <authorList>
            <person name="de Groot N.N."/>
        </authorList>
    </citation>
    <scope>NUCLEOTIDE SEQUENCE [LARGE SCALE GENOMIC DNA]</scope>
    <source>
        <strain evidence="3 4">DSM 16981</strain>
    </source>
</reference>
<dbReference type="RefSeq" id="WP_091651552.1">
    <property type="nucleotide sequence ID" value="NZ_FNHQ01000023.1"/>
</dbReference>
<evidence type="ECO:0000256" key="1">
    <source>
        <dbReference type="ARBA" id="ARBA00010574"/>
    </source>
</evidence>
<accession>A0A1G9YJ31</accession>
<keyword evidence="2" id="KW-0810">Translation regulation</keyword>
<dbReference type="EMBL" id="FNHQ01000023">
    <property type="protein sequence ID" value="SDN09107.1"/>
    <property type="molecule type" value="Genomic_DNA"/>
</dbReference>
<dbReference type="STRING" id="349095.SAMN05660299_02093"/>
<dbReference type="PANTHER" id="PTHR21043">
    <property type="entry name" value="IOJAP SUPERFAMILY ORTHOLOG"/>
    <property type="match status" value="1"/>
</dbReference>
<dbReference type="GO" id="GO:0043023">
    <property type="term" value="F:ribosomal large subunit binding"/>
    <property type="evidence" value="ECO:0007669"/>
    <property type="project" value="TreeGrafter"/>
</dbReference>
<proteinExistence type="inferred from homology"/>
<evidence type="ECO:0000313" key="4">
    <source>
        <dbReference type="Proteomes" id="UP000199309"/>
    </source>
</evidence>
<comment type="subunit">
    <text evidence="2">Interacts with ribosomal protein uL14 (rplN).</text>
</comment>
<protein>
    <recommendedName>
        <fullName evidence="2">Ribosomal silencing factor RsfS</fullName>
    </recommendedName>
</protein>
<dbReference type="GO" id="GO:0005737">
    <property type="term" value="C:cytoplasm"/>
    <property type="evidence" value="ECO:0007669"/>
    <property type="project" value="UniProtKB-SubCell"/>
</dbReference>
<dbReference type="Pfam" id="PF02410">
    <property type="entry name" value="RsfS"/>
    <property type="match status" value="1"/>
</dbReference>
<dbReference type="InterPro" id="IPR043519">
    <property type="entry name" value="NT_sf"/>
</dbReference>
<sequence>MTEKQKKSYEIAAQAVYDKKGMNITILDMKHTSIMADYFLICSAKNIRQTQSIADYVEEQLKSNEIEVRHVEGYRSGRWILLDTGDMIVHIFTEEDRSFYDLDNLWCDAGRIAFAGE</sequence>
<dbReference type="NCBIfam" id="TIGR00090">
    <property type="entry name" value="rsfS_iojap_ybeB"/>
    <property type="match status" value="1"/>
</dbReference>
<dbReference type="GO" id="GO:0090071">
    <property type="term" value="P:negative regulation of ribosome biogenesis"/>
    <property type="evidence" value="ECO:0007669"/>
    <property type="project" value="UniProtKB-UniRule"/>
</dbReference>
<keyword evidence="2" id="KW-0678">Repressor</keyword>
<comment type="function">
    <text evidence="2">Functions as a ribosomal silencing factor. Interacts with ribosomal protein uL14 (rplN), blocking formation of intersubunit bridge B8. Prevents association of the 30S and 50S ribosomal subunits and the formation of functional ribosomes, thus repressing translation.</text>
</comment>
<dbReference type="SUPFAM" id="SSF81301">
    <property type="entry name" value="Nucleotidyltransferase"/>
    <property type="match status" value="1"/>
</dbReference>
<dbReference type="OrthoDB" id="9793681at2"/>
<dbReference type="Gene3D" id="3.30.460.10">
    <property type="entry name" value="Beta Polymerase, domain 2"/>
    <property type="match status" value="1"/>
</dbReference>
<dbReference type="Proteomes" id="UP000199309">
    <property type="component" value="Unassembled WGS sequence"/>
</dbReference>